<dbReference type="PROSITE" id="PS50088">
    <property type="entry name" value="ANK_REPEAT"/>
    <property type="match status" value="8"/>
</dbReference>
<accession>A0AAN8NHI5</accession>
<reference evidence="5 6" key="1">
    <citation type="submission" date="2019-10" db="EMBL/GenBank/DDBJ databases">
        <authorList>
            <person name="Palmer J.M."/>
        </authorList>
    </citation>
    <scope>NUCLEOTIDE SEQUENCE [LARGE SCALE GENOMIC DNA]</scope>
    <source>
        <strain evidence="5 6">TWF506</strain>
    </source>
</reference>
<dbReference type="InterPro" id="IPR056884">
    <property type="entry name" value="NPHP3-like_N"/>
</dbReference>
<dbReference type="PROSITE" id="PS50297">
    <property type="entry name" value="ANK_REP_REGION"/>
    <property type="match status" value="5"/>
</dbReference>
<feature type="repeat" description="ANK" evidence="3">
    <location>
        <begin position="751"/>
        <end position="783"/>
    </location>
</feature>
<keyword evidence="2 3" id="KW-0040">ANK repeat</keyword>
<dbReference type="SUPFAM" id="SSF48403">
    <property type="entry name" value="Ankyrin repeat"/>
    <property type="match status" value="3"/>
</dbReference>
<feature type="repeat" description="ANK" evidence="3">
    <location>
        <begin position="1669"/>
        <end position="1701"/>
    </location>
</feature>
<dbReference type="PANTHER" id="PTHR24198">
    <property type="entry name" value="ANKYRIN REPEAT AND PROTEIN KINASE DOMAIN-CONTAINING PROTEIN"/>
    <property type="match status" value="1"/>
</dbReference>
<comment type="caution">
    <text evidence="5">The sequence shown here is derived from an EMBL/GenBank/DDBJ whole genome shotgun (WGS) entry which is preliminary data.</text>
</comment>
<dbReference type="InterPro" id="IPR007111">
    <property type="entry name" value="NACHT_NTPase"/>
</dbReference>
<dbReference type="PROSITE" id="PS50837">
    <property type="entry name" value="NACHT"/>
    <property type="match status" value="1"/>
</dbReference>
<name>A0AAN8NHI5_9PEZI</name>
<dbReference type="Pfam" id="PF12796">
    <property type="entry name" value="Ank_2"/>
    <property type="match status" value="4"/>
</dbReference>
<feature type="repeat" description="ANK" evidence="3">
    <location>
        <begin position="884"/>
        <end position="916"/>
    </location>
</feature>
<dbReference type="Gene3D" id="3.40.50.300">
    <property type="entry name" value="P-loop containing nucleotide triphosphate hydrolases"/>
    <property type="match status" value="1"/>
</dbReference>
<evidence type="ECO:0000256" key="3">
    <source>
        <dbReference type="PROSITE-ProRule" id="PRU00023"/>
    </source>
</evidence>
<feature type="repeat" description="ANK" evidence="3">
    <location>
        <begin position="1598"/>
        <end position="1630"/>
    </location>
</feature>
<feature type="repeat" description="ANK" evidence="3">
    <location>
        <begin position="1161"/>
        <end position="1189"/>
    </location>
</feature>
<dbReference type="Gene3D" id="1.25.40.20">
    <property type="entry name" value="Ankyrin repeat-containing domain"/>
    <property type="match status" value="6"/>
</dbReference>
<sequence length="1734" mass="191271">MDPLSVTASIIAVLQLSNAVVSYCISFSLQMKGADGEIKEVISELKALQDILTQVRAVLPENDQSKNPEVAGVYSALETTNSIISDISDRLAPLLKGGLKSRFKWPFEGKLIQEKLEKLQKQKSTFQLFFTLQQNKLVIEQSNDTTNLVNKAEENHRIKILNWYKTSDPEQNHKTSREQHEPQTCGWVFEIESFKSWTAGNGESLWIHGIPGAGKTIICSTIIEYMKKQSPPLNIVYYYFDFSDAKKQSFGSFLRSAIYQLLEEMPEIPEAATDLYETHLGLQQPTNEEFSKVFMALVSKTKVFVIVDAIDECPRQERSSFFQNFVGKLHPNINLLMTSRREHDIERALDGIFTNAVSIEDSKVDEDVRIHVANAMAAHPAFQCWKSTTLRKEVLDTIVAGCRGMFRWAVCQLDVMKQCFNPRMVRAELGRMPKTLDQTYDRILQAVPDTHKTFVQSALQWLAFSERPLLLSELGEAAVIDPSYGPFNADESRFLDPGKILELCGSLIVLGSKKYEQRMYKTNDWLFHKLDIESGHYSARILDTSYTTVSLSHYSVKEYLISERLQTGSLSEYFMTEKLSHRFLTKCAIVYLQGLGQGEVLSRRAYTEYPFLEYCAVNWMKHFNKGEIDDTFIDFIMEFLDISKPAAYINWLNSYNPDWDVPENPHTWKSTYGPDSKADKSLEKFASPLYWAALLRSSDLATRLIESVAEINAPARGFFGSPLSIASYYGVEELVQKLLSIGADPNGKGGHFGTILQSAAAGGSQKVVEMLIKAGADVNKTGGAQNTALIAAATYGHEAVVSFLLKSNPDAIIESSSYACSALYQAALAGHVKTTVRLLGAGFDINQLGSHGTPLYAASLKGSIDLVQILLNRGADVNKGGRGQWGYPLIAAAREGNASLVKVLLRAGADVNVKSDPTWFDPIEMRKYLLYGEVSALLAAVVSRDLETFKTIMDAKGLDLQDHRRYNSLSAALANGQLDMAKILIERGAIVSDDAFIRAIRIWKEDPWFLRTMLERYPSVNAHHGYEGSALHLAIGTGDEEVVRLILSKDPYIDALSNRGSVLVYAIERGMTGIAKELIKRGADIHKELPKYRCPFHCAMVEGEEHPVPDFPIANMLLEMGVDINCAGRRPIRSAIANGCVSAIRYLGKHGADLNSVIEYGQCTPLQQAAMEGRIDIIEALLEFGADVNGPPGKLGTALHYAASSSGNGEAIFRLFLTKGAIINDVGLDCGIICTAYDHGLRSLVPELIDLSADVNKSYGDWTPLAMAIHKNDSEIEQLLRSHGAHLKNTGVEAVKEMIKMGSIEILEKILVGGIDPNLTDPDSNYCIPFVNTAIREGRKDMVELLISYGASPNRLRDAYYDPLRMAAEMDDQSMVEYLIQLGANPNEGNLNEWNSEVLWALTSAISNENFEIVDLLLDSGADIMNFNGQAFQTAASGGEKMLLYLLERVPSEYREKALDSALQEAAQRASLDLCELLLDMGANADFVGGKYGSPLHAVFSGTSTGLRSINDRTAVFKLLVEKGAKPKEIDDYPSVLVLAIKTGNPFFALRMLKAGADPNGKGDDEHDSPLQAAVEYQNSLAEPLILAGADVNAFGGKYSTALHVAARCHDSRRIVILLQHGAKLDVVSPRYGGVIQTAAEGFSFETPSVRTMELLYSHGASVHAIGGEHGNALQAAAVTDNLEAVQWLLEHGADPNTKGPGGTAAQGAIRERSWRVVSYLEQRYGQTHDFKLD</sequence>
<protein>
    <recommendedName>
        <fullName evidence="4">NACHT domain-containing protein</fullName>
    </recommendedName>
</protein>
<dbReference type="InterPro" id="IPR027417">
    <property type="entry name" value="P-loop_NTPase"/>
</dbReference>
<evidence type="ECO:0000313" key="6">
    <source>
        <dbReference type="Proteomes" id="UP001307849"/>
    </source>
</evidence>
<dbReference type="InterPro" id="IPR036770">
    <property type="entry name" value="Ankyrin_rpt-contain_sf"/>
</dbReference>
<keyword evidence="6" id="KW-1185">Reference proteome</keyword>
<dbReference type="Pfam" id="PF13637">
    <property type="entry name" value="Ank_4"/>
    <property type="match status" value="1"/>
</dbReference>
<dbReference type="Pfam" id="PF24883">
    <property type="entry name" value="NPHP3_N"/>
    <property type="match status" value="1"/>
</dbReference>
<feature type="repeat" description="ANK" evidence="3">
    <location>
        <begin position="1026"/>
        <end position="1058"/>
    </location>
</feature>
<dbReference type="Proteomes" id="UP001307849">
    <property type="component" value="Unassembled WGS sequence"/>
</dbReference>
<proteinExistence type="predicted"/>
<dbReference type="SMART" id="SM00248">
    <property type="entry name" value="ANK"/>
    <property type="match status" value="27"/>
</dbReference>
<evidence type="ECO:0000256" key="2">
    <source>
        <dbReference type="ARBA" id="ARBA00023043"/>
    </source>
</evidence>
<dbReference type="EMBL" id="JAVHJM010000003">
    <property type="protein sequence ID" value="KAK6516956.1"/>
    <property type="molecule type" value="Genomic_DNA"/>
</dbReference>
<feature type="repeat" description="ANK" evidence="3">
    <location>
        <begin position="1359"/>
        <end position="1391"/>
    </location>
</feature>
<gene>
    <name evidence="5" type="ORF">TWF506_006836</name>
</gene>
<evidence type="ECO:0000259" key="4">
    <source>
        <dbReference type="PROSITE" id="PS50837"/>
    </source>
</evidence>
<dbReference type="InterPro" id="IPR002110">
    <property type="entry name" value="Ankyrin_rpt"/>
</dbReference>
<keyword evidence="1" id="KW-0677">Repeat</keyword>
<dbReference type="Pfam" id="PF00023">
    <property type="entry name" value="Ank"/>
    <property type="match status" value="1"/>
</dbReference>
<dbReference type="PANTHER" id="PTHR24198:SF165">
    <property type="entry name" value="ANKYRIN REPEAT-CONTAINING PROTEIN-RELATED"/>
    <property type="match status" value="1"/>
</dbReference>
<evidence type="ECO:0000256" key="1">
    <source>
        <dbReference type="ARBA" id="ARBA00022737"/>
    </source>
</evidence>
<organism evidence="5 6">
    <name type="scientific">Arthrobotrys conoides</name>
    <dbReference type="NCBI Taxonomy" id="74498"/>
    <lineage>
        <taxon>Eukaryota</taxon>
        <taxon>Fungi</taxon>
        <taxon>Dikarya</taxon>
        <taxon>Ascomycota</taxon>
        <taxon>Pezizomycotina</taxon>
        <taxon>Orbiliomycetes</taxon>
        <taxon>Orbiliales</taxon>
        <taxon>Orbiliaceae</taxon>
        <taxon>Arthrobotrys</taxon>
    </lineage>
</organism>
<evidence type="ECO:0000313" key="5">
    <source>
        <dbReference type="EMBL" id="KAK6516956.1"/>
    </source>
</evidence>
<feature type="domain" description="NACHT" evidence="4">
    <location>
        <begin position="203"/>
        <end position="340"/>
    </location>
</feature>
<feature type="repeat" description="ANK" evidence="3">
    <location>
        <begin position="850"/>
        <end position="882"/>
    </location>
</feature>
<dbReference type="SUPFAM" id="SSF52540">
    <property type="entry name" value="P-loop containing nucleoside triphosphate hydrolases"/>
    <property type="match status" value="1"/>
</dbReference>